<keyword evidence="4" id="KW-1185">Reference proteome</keyword>
<dbReference type="SUPFAM" id="SSF50475">
    <property type="entry name" value="FMN-binding split barrel"/>
    <property type="match status" value="1"/>
</dbReference>
<dbReference type="AlphaFoldDB" id="A0A6A6V1J2"/>
<evidence type="ECO:0000256" key="2">
    <source>
        <dbReference type="SAM" id="SignalP"/>
    </source>
</evidence>
<reference evidence="3" key="1">
    <citation type="journal article" date="2020" name="Stud. Mycol.">
        <title>101 Dothideomycetes genomes: a test case for predicting lifestyles and emergence of pathogens.</title>
        <authorList>
            <person name="Haridas S."/>
            <person name="Albert R."/>
            <person name="Binder M."/>
            <person name="Bloem J."/>
            <person name="Labutti K."/>
            <person name="Salamov A."/>
            <person name="Andreopoulos B."/>
            <person name="Baker S."/>
            <person name="Barry K."/>
            <person name="Bills G."/>
            <person name="Bluhm B."/>
            <person name="Cannon C."/>
            <person name="Castanera R."/>
            <person name="Culley D."/>
            <person name="Daum C."/>
            <person name="Ezra D."/>
            <person name="Gonzalez J."/>
            <person name="Henrissat B."/>
            <person name="Kuo A."/>
            <person name="Liang C."/>
            <person name="Lipzen A."/>
            <person name="Lutzoni F."/>
            <person name="Magnuson J."/>
            <person name="Mondo S."/>
            <person name="Nolan M."/>
            <person name="Ohm R."/>
            <person name="Pangilinan J."/>
            <person name="Park H.-J."/>
            <person name="Ramirez L."/>
            <person name="Alfaro M."/>
            <person name="Sun H."/>
            <person name="Tritt A."/>
            <person name="Yoshinaga Y."/>
            <person name="Zwiers L.-H."/>
            <person name="Turgeon B."/>
            <person name="Goodwin S."/>
            <person name="Spatafora J."/>
            <person name="Crous P."/>
            <person name="Grigoriev I."/>
        </authorList>
    </citation>
    <scope>NUCLEOTIDE SEQUENCE</scope>
    <source>
        <strain evidence="3">CBS 119925</strain>
    </source>
</reference>
<accession>A0A6A6V1J2</accession>
<dbReference type="Proteomes" id="UP000799440">
    <property type="component" value="Unassembled WGS sequence"/>
</dbReference>
<proteinExistence type="predicted"/>
<dbReference type="Gene3D" id="2.30.110.10">
    <property type="entry name" value="Electron Transport, Fmn-binding Protein, Chain A"/>
    <property type="match status" value="1"/>
</dbReference>
<evidence type="ECO:0000313" key="3">
    <source>
        <dbReference type="EMBL" id="KAF2743604.1"/>
    </source>
</evidence>
<name>A0A6A6V1J2_9PLEO</name>
<feature type="signal peptide" evidence="2">
    <location>
        <begin position="1"/>
        <end position="18"/>
    </location>
</feature>
<keyword evidence="1" id="KW-0472">Membrane</keyword>
<organism evidence="3 4">
    <name type="scientific">Sporormia fimetaria CBS 119925</name>
    <dbReference type="NCBI Taxonomy" id="1340428"/>
    <lineage>
        <taxon>Eukaryota</taxon>
        <taxon>Fungi</taxon>
        <taxon>Dikarya</taxon>
        <taxon>Ascomycota</taxon>
        <taxon>Pezizomycotina</taxon>
        <taxon>Dothideomycetes</taxon>
        <taxon>Pleosporomycetidae</taxon>
        <taxon>Pleosporales</taxon>
        <taxon>Sporormiaceae</taxon>
        <taxon>Sporormia</taxon>
    </lineage>
</organism>
<dbReference type="PANTHER" id="PTHR39336:SF3">
    <property type="entry name" value="PYRIDOXAMINE PHOSPHATE OXIDASE"/>
    <property type="match status" value="1"/>
</dbReference>
<sequence>MAIYTPTIPPSLTRWILAQHLLWVATSPLSSSGHINVSPKGGKHFGILSPSLFWYLDLTGSGVETIAHLHENGRICIMFIAFSGPPRIVRLWGSGRVVERGCVEFDEVIERIKVKEREREGAEGDAQGERDKEKREIKILPGTRSVILVDVEQVGSSCGWSVPFFEFKGYRTQLDEFFERKQKAFEGGKEGESMDRYWAWKSQLSVDGLPGMKRGYEYAQKHQIEPLKKFVGKAAPKGPRRASGGVEPIQILLVALLSFVIGVVMTLTVVSPEFVRRVQNKEMAFR</sequence>
<keyword evidence="1" id="KW-1133">Transmembrane helix</keyword>
<dbReference type="OrthoDB" id="539398at2759"/>
<feature type="chain" id="PRO_5025383723" evidence="2">
    <location>
        <begin position="19"/>
        <end position="286"/>
    </location>
</feature>
<dbReference type="InterPro" id="IPR012349">
    <property type="entry name" value="Split_barrel_FMN-bd"/>
</dbReference>
<keyword evidence="1" id="KW-0812">Transmembrane</keyword>
<evidence type="ECO:0000313" key="4">
    <source>
        <dbReference type="Proteomes" id="UP000799440"/>
    </source>
</evidence>
<feature type="transmembrane region" description="Helical" evidence="1">
    <location>
        <begin position="249"/>
        <end position="270"/>
    </location>
</feature>
<dbReference type="PANTHER" id="PTHR39336">
    <property type="entry name" value="PYRIDOXAMINE PHOSPHATE OXIDASE FAMILY PROTEIN (AFU_ORTHOLOGUE AFUA_6G11440)"/>
    <property type="match status" value="1"/>
</dbReference>
<dbReference type="EMBL" id="MU006595">
    <property type="protein sequence ID" value="KAF2743604.1"/>
    <property type="molecule type" value="Genomic_DNA"/>
</dbReference>
<gene>
    <name evidence="3" type="ORF">M011DRAFT_471157</name>
</gene>
<evidence type="ECO:0000256" key="1">
    <source>
        <dbReference type="SAM" id="Phobius"/>
    </source>
</evidence>
<protein>
    <submittedName>
        <fullName evidence="3">Pyridoxamine phosphate oxidase family protein</fullName>
    </submittedName>
</protein>
<keyword evidence="2" id="KW-0732">Signal</keyword>